<sequence>MQRVSLTRRGVPKQPGRMKPSVGIASSCTAAMLVAGGCGHAGPGGSQTGSIGAALPATSGEASTSVTGGRGISVASARQALQTAGAAVPGGRPFDLETGSDEGQRVLEVKVASQGEEFKVVVAADGQQVVRQQQADKPSDDVAKVERAKVDARRALQAAAGTDPGSTLSEMEIDTNYDGAVVWQVALVHRDGSTLQIDVDAKSAAISAR</sequence>
<evidence type="ECO:0000313" key="2">
    <source>
        <dbReference type="EMBL" id="AGM31355.1"/>
    </source>
</evidence>
<dbReference type="Gene3D" id="3.10.450.40">
    <property type="match status" value="2"/>
</dbReference>
<evidence type="ECO:0000313" key="3">
    <source>
        <dbReference type="Proteomes" id="UP000013961"/>
    </source>
</evidence>
<dbReference type="AlphaFoldDB" id="A0AB33AHT6"/>
<dbReference type="KEGG" id="mabb:MASS_4753"/>
<accession>A0AB33AHT6</accession>
<evidence type="ECO:0000256" key="1">
    <source>
        <dbReference type="SAM" id="MobiDB-lite"/>
    </source>
</evidence>
<feature type="region of interest" description="Disordered" evidence="1">
    <location>
        <begin position="1"/>
        <end position="22"/>
    </location>
</feature>
<organism evidence="2 3">
    <name type="scientific">Mycobacteroides abscessus subsp. bolletii 50594</name>
    <dbReference type="NCBI Taxonomy" id="1303024"/>
    <lineage>
        <taxon>Bacteria</taxon>
        <taxon>Bacillati</taxon>
        <taxon>Actinomycetota</taxon>
        <taxon>Actinomycetes</taxon>
        <taxon>Mycobacteriales</taxon>
        <taxon>Mycobacteriaceae</taxon>
        <taxon>Mycobacteroides</taxon>
        <taxon>Mycobacteroides abscessus</taxon>
    </lineage>
</organism>
<dbReference type="EMBL" id="CP004374">
    <property type="protein sequence ID" value="AGM31355.1"/>
    <property type="molecule type" value="Genomic_DNA"/>
</dbReference>
<name>A0AB33AHT6_9MYCO</name>
<reference evidence="2 3" key="1">
    <citation type="journal article" date="2013" name="Genome Announc.">
        <title>Complete Genome Sequence of Mycobacterium massiliense Clinical Strain Asan 50594, Belonging to the Type II Genotype.</title>
        <authorList>
            <person name="Kim B.J."/>
            <person name="Kim B.R."/>
            <person name="Hong S.H."/>
            <person name="Seok S.H."/>
            <person name="Kook Y.H."/>
            <person name="Kim B.J."/>
        </authorList>
    </citation>
    <scope>NUCLEOTIDE SEQUENCE [LARGE SCALE GENOMIC DNA]</scope>
    <source>
        <strain evidence="2 3">50594</strain>
    </source>
</reference>
<proteinExistence type="predicted"/>
<protein>
    <recommendedName>
        <fullName evidence="4">PepSY domain-containing protein</fullName>
    </recommendedName>
</protein>
<dbReference type="Proteomes" id="UP000013961">
    <property type="component" value="Chromosome"/>
</dbReference>
<evidence type="ECO:0008006" key="4">
    <source>
        <dbReference type="Google" id="ProtNLM"/>
    </source>
</evidence>
<gene>
    <name evidence="2" type="ORF">MASS_4753</name>
</gene>